<feature type="signal peptide" evidence="13">
    <location>
        <begin position="1"/>
        <end position="24"/>
    </location>
</feature>
<keyword evidence="4" id="KW-0410">Iron transport</keyword>
<feature type="domain" description="TonB-dependent receptor-like beta-barrel" evidence="14">
    <location>
        <begin position="290"/>
        <end position="742"/>
    </location>
</feature>
<evidence type="ECO:0000256" key="7">
    <source>
        <dbReference type="ARBA" id="ARBA00023065"/>
    </source>
</evidence>
<gene>
    <name evidence="16" type="ORF">ACFOKF_20195</name>
</gene>
<dbReference type="PANTHER" id="PTHR32552:SF81">
    <property type="entry name" value="TONB-DEPENDENT OUTER MEMBRANE RECEPTOR"/>
    <property type="match status" value="1"/>
</dbReference>
<evidence type="ECO:0000256" key="6">
    <source>
        <dbReference type="ARBA" id="ARBA00023004"/>
    </source>
</evidence>
<keyword evidence="16" id="KW-0675">Receptor</keyword>
<dbReference type="RefSeq" id="WP_380798258.1">
    <property type="nucleotide sequence ID" value="NZ_JBHRVU010000005.1"/>
</dbReference>
<dbReference type="Gene3D" id="2.40.170.20">
    <property type="entry name" value="TonB-dependent receptor, beta-barrel domain"/>
    <property type="match status" value="1"/>
</dbReference>
<keyword evidence="3 11" id="KW-1134">Transmembrane beta strand</keyword>
<dbReference type="CDD" id="cd01347">
    <property type="entry name" value="ligand_gated_channel"/>
    <property type="match status" value="1"/>
</dbReference>
<comment type="subcellular location">
    <subcellularLocation>
        <location evidence="1 11">Cell outer membrane</location>
        <topology evidence="1 11">Multi-pass membrane protein</topology>
    </subcellularLocation>
</comment>
<dbReference type="InterPro" id="IPR036942">
    <property type="entry name" value="Beta-barrel_TonB_sf"/>
</dbReference>
<keyword evidence="10 11" id="KW-0998">Cell outer membrane</keyword>
<keyword evidence="8 12" id="KW-0798">TonB box</keyword>
<feature type="domain" description="TonB-dependent receptor plug" evidence="15">
    <location>
        <begin position="50"/>
        <end position="156"/>
    </location>
</feature>
<comment type="similarity">
    <text evidence="11 12">Belongs to the TonB-dependent receptor family.</text>
</comment>
<dbReference type="Proteomes" id="UP001595681">
    <property type="component" value="Unassembled WGS sequence"/>
</dbReference>
<dbReference type="InterPro" id="IPR012910">
    <property type="entry name" value="Plug_dom"/>
</dbReference>
<sequence length="776" mass="83844">MTSNKLLLCASLIAIAQMNHVAWAQEDGASSAARQQADIIVTAQRREQRLEEVPLTVAVQSADQLARAGVTDSRGLQQLTPGLVFQQQSSFLNPSLRGISTTVVTAGAENPIAIYLDNVYVSSFAGSILSLPDVEQIEVLKGPQGTLFGRNATGGAIRISTREPGNDVAGKVDVTTGYYDGAGSSRSAYDLSFKGFVSGPIVEDAIAASLAFSYRKSNGYGRNIAYSQVSDSVRQAFGSDRMMYLEDKLLRGKLRLTPTDNLDILLAGYWNEWESDRGQIGVVQYGGTATGPAQLNDANGNPYNYIVGKRAWQYAYDALRPNASVEGRGASMRIKWDLDMGQFTSTTAWSRARSREYVDSDATYSPDCLEIANVGAGVGCVAPFDTILDKTFQQELLFSSKDFGIFSFVAGANYYRGTSVVDVRVSDFATGAFPAGDLSVNYPSIFTYNTGIKTKAIGLFAEGTFKFTDRLTGVAGIRYSDEKKSGTTSFFGGADSPLVPIKDDAWTPRVSLIYEIADRTNIYATWSKGFKSGLIPGGNAAYIQGSADPLPSVRPEKITAYEVGFKTAKAGAYTFNLAAFYYDYSDVQVQASLGAGGTVIAIQNAASATIYGFDAEGTLTLNDDFSLRAGASYIPRARYDRFPGAQVALPPGSYGGFVNGELVDLKGKRLFKTPKFTGNIALNYEHEHDWGKIDASVNAYYASRLYFDPTYLFSTKEFKLGGEVGFTPAGSPFRVALWVRNLTNNDAYVSYQLTSNASVLTPGEPRSFGLTAGYKF</sequence>
<evidence type="ECO:0000259" key="14">
    <source>
        <dbReference type="Pfam" id="PF00593"/>
    </source>
</evidence>
<protein>
    <submittedName>
        <fullName evidence="16">TonB-dependent receptor</fullName>
    </submittedName>
</protein>
<evidence type="ECO:0000259" key="15">
    <source>
        <dbReference type="Pfam" id="PF07715"/>
    </source>
</evidence>
<proteinExistence type="inferred from homology"/>
<dbReference type="Pfam" id="PF00593">
    <property type="entry name" value="TonB_dep_Rec_b-barrel"/>
    <property type="match status" value="1"/>
</dbReference>
<evidence type="ECO:0000256" key="1">
    <source>
        <dbReference type="ARBA" id="ARBA00004571"/>
    </source>
</evidence>
<evidence type="ECO:0000256" key="3">
    <source>
        <dbReference type="ARBA" id="ARBA00022452"/>
    </source>
</evidence>
<dbReference type="InterPro" id="IPR000531">
    <property type="entry name" value="Beta-barrel_TonB"/>
</dbReference>
<dbReference type="Pfam" id="PF07715">
    <property type="entry name" value="Plug"/>
    <property type="match status" value="1"/>
</dbReference>
<comment type="caution">
    <text evidence="16">The sequence shown here is derived from an EMBL/GenBank/DDBJ whole genome shotgun (WGS) entry which is preliminary data.</text>
</comment>
<evidence type="ECO:0000256" key="5">
    <source>
        <dbReference type="ARBA" id="ARBA00022692"/>
    </source>
</evidence>
<keyword evidence="6" id="KW-0408">Iron</keyword>
<dbReference type="InterPro" id="IPR039426">
    <property type="entry name" value="TonB-dep_rcpt-like"/>
</dbReference>
<evidence type="ECO:0000313" key="16">
    <source>
        <dbReference type="EMBL" id="MFC3443481.1"/>
    </source>
</evidence>
<evidence type="ECO:0000256" key="8">
    <source>
        <dbReference type="ARBA" id="ARBA00023077"/>
    </source>
</evidence>
<evidence type="ECO:0000256" key="13">
    <source>
        <dbReference type="SAM" id="SignalP"/>
    </source>
</evidence>
<keyword evidence="7" id="KW-0406">Ion transport</keyword>
<evidence type="ECO:0000256" key="9">
    <source>
        <dbReference type="ARBA" id="ARBA00023136"/>
    </source>
</evidence>
<evidence type="ECO:0000256" key="2">
    <source>
        <dbReference type="ARBA" id="ARBA00022448"/>
    </source>
</evidence>
<keyword evidence="17" id="KW-1185">Reference proteome</keyword>
<keyword evidence="9 11" id="KW-0472">Membrane</keyword>
<keyword evidence="2 11" id="KW-0813">Transport</keyword>
<name>A0ABV7NJ12_9SPHN</name>
<dbReference type="PANTHER" id="PTHR32552">
    <property type="entry name" value="FERRICHROME IRON RECEPTOR-RELATED"/>
    <property type="match status" value="1"/>
</dbReference>
<keyword evidence="5 11" id="KW-0812">Transmembrane</keyword>
<feature type="chain" id="PRO_5046279940" evidence="13">
    <location>
        <begin position="25"/>
        <end position="776"/>
    </location>
</feature>
<reference evidence="17" key="1">
    <citation type="journal article" date="2019" name="Int. J. Syst. Evol. Microbiol.">
        <title>The Global Catalogue of Microorganisms (GCM) 10K type strain sequencing project: providing services to taxonomists for standard genome sequencing and annotation.</title>
        <authorList>
            <consortium name="The Broad Institute Genomics Platform"/>
            <consortium name="The Broad Institute Genome Sequencing Center for Infectious Disease"/>
            <person name="Wu L."/>
            <person name="Ma J."/>
        </authorList>
    </citation>
    <scope>NUCLEOTIDE SEQUENCE [LARGE SCALE GENOMIC DNA]</scope>
    <source>
        <strain evidence="17">CCM 7491</strain>
    </source>
</reference>
<keyword evidence="13" id="KW-0732">Signal</keyword>
<evidence type="ECO:0000313" key="17">
    <source>
        <dbReference type="Proteomes" id="UP001595681"/>
    </source>
</evidence>
<accession>A0ABV7NJ12</accession>
<evidence type="ECO:0000256" key="11">
    <source>
        <dbReference type="PROSITE-ProRule" id="PRU01360"/>
    </source>
</evidence>
<evidence type="ECO:0000256" key="10">
    <source>
        <dbReference type="ARBA" id="ARBA00023237"/>
    </source>
</evidence>
<organism evidence="16 17">
    <name type="scientific">Sphingobium rhizovicinum</name>
    <dbReference type="NCBI Taxonomy" id="432308"/>
    <lineage>
        <taxon>Bacteria</taxon>
        <taxon>Pseudomonadati</taxon>
        <taxon>Pseudomonadota</taxon>
        <taxon>Alphaproteobacteria</taxon>
        <taxon>Sphingomonadales</taxon>
        <taxon>Sphingomonadaceae</taxon>
        <taxon>Sphingobium</taxon>
    </lineage>
</organism>
<dbReference type="EMBL" id="JBHRVU010000005">
    <property type="protein sequence ID" value="MFC3443481.1"/>
    <property type="molecule type" value="Genomic_DNA"/>
</dbReference>
<evidence type="ECO:0000256" key="12">
    <source>
        <dbReference type="RuleBase" id="RU003357"/>
    </source>
</evidence>
<evidence type="ECO:0000256" key="4">
    <source>
        <dbReference type="ARBA" id="ARBA00022496"/>
    </source>
</evidence>
<dbReference type="PROSITE" id="PS52016">
    <property type="entry name" value="TONB_DEPENDENT_REC_3"/>
    <property type="match status" value="1"/>
</dbReference>
<dbReference type="SUPFAM" id="SSF56935">
    <property type="entry name" value="Porins"/>
    <property type="match status" value="1"/>
</dbReference>